<evidence type="ECO:0000313" key="14">
    <source>
        <dbReference type="EMBL" id="PCI77474.1"/>
    </source>
</evidence>
<name>A0A2A4X4N1_9GAMM</name>
<evidence type="ECO:0000256" key="7">
    <source>
        <dbReference type="ARBA" id="ARBA00022688"/>
    </source>
</evidence>
<evidence type="ECO:0000256" key="11">
    <source>
        <dbReference type="ARBA" id="ARBA00023136"/>
    </source>
</evidence>
<dbReference type="Proteomes" id="UP000218767">
    <property type="component" value="Unassembled WGS sequence"/>
</dbReference>
<comment type="pathway">
    <text evidence="12">Cofactor biosynthesis; ubiquinone biosynthesis.</text>
</comment>
<feature type="transmembrane region" description="Helical" evidence="12">
    <location>
        <begin position="253"/>
        <end position="273"/>
    </location>
</feature>
<keyword evidence="4 12" id="KW-1003">Cell membrane</keyword>
<evidence type="ECO:0000256" key="13">
    <source>
        <dbReference type="NCBIfam" id="TIGR01474"/>
    </source>
</evidence>
<dbReference type="GO" id="GO:0006744">
    <property type="term" value="P:ubiquinone biosynthetic process"/>
    <property type="evidence" value="ECO:0007669"/>
    <property type="project" value="UniProtKB-UniRule"/>
</dbReference>
<dbReference type="EC" id="2.5.1.39" evidence="12 13"/>
<dbReference type="PANTHER" id="PTHR11048:SF28">
    <property type="entry name" value="4-HYDROXYBENZOATE POLYPRENYLTRANSFERASE, MITOCHONDRIAL"/>
    <property type="match status" value="1"/>
</dbReference>
<evidence type="ECO:0000256" key="9">
    <source>
        <dbReference type="ARBA" id="ARBA00022842"/>
    </source>
</evidence>
<dbReference type="InterPro" id="IPR000537">
    <property type="entry name" value="UbiA_prenyltransferase"/>
</dbReference>
<dbReference type="EMBL" id="NVUL01000045">
    <property type="protein sequence ID" value="PCI77474.1"/>
    <property type="molecule type" value="Genomic_DNA"/>
</dbReference>
<keyword evidence="9 12" id="KW-0460">Magnesium</keyword>
<keyword evidence="8 12" id="KW-0812">Transmembrane</keyword>
<feature type="transmembrane region" description="Helical" evidence="12">
    <location>
        <begin position="229"/>
        <end position="246"/>
    </location>
</feature>
<keyword evidence="10 12" id="KW-1133">Transmembrane helix</keyword>
<keyword evidence="6 12" id="KW-0808">Transferase</keyword>
<dbReference type="UniPathway" id="UPA00232"/>
<feature type="transmembrane region" description="Helical" evidence="12">
    <location>
        <begin position="160"/>
        <end position="179"/>
    </location>
</feature>
<evidence type="ECO:0000256" key="8">
    <source>
        <dbReference type="ARBA" id="ARBA00022692"/>
    </source>
</evidence>
<feature type="transmembrane region" description="Helical" evidence="12">
    <location>
        <begin position="285"/>
        <end position="303"/>
    </location>
</feature>
<evidence type="ECO:0000256" key="4">
    <source>
        <dbReference type="ARBA" id="ARBA00022475"/>
    </source>
</evidence>
<reference evidence="15" key="1">
    <citation type="submission" date="2017-08" db="EMBL/GenBank/DDBJ databases">
        <title>A dynamic microbial community with high functional redundancy inhabits the cold, oxic subseafloor aquifer.</title>
        <authorList>
            <person name="Tully B.J."/>
            <person name="Wheat C.G."/>
            <person name="Glazer B.T."/>
            <person name="Huber J.A."/>
        </authorList>
    </citation>
    <scope>NUCLEOTIDE SEQUENCE [LARGE SCALE GENOMIC DNA]</scope>
</reference>
<feature type="transmembrane region" description="Helical" evidence="12">
    <location>
        <begin position="134"/>
        <end position="151"/>
    </location>
</feature>
<evidence type="ECO:0000256" key="12">
    <source>
        <dbReference type="HAMAP-Rule" id="MF_01635"/>
    </source>
</evidence>
<evidence type="ECO:0000256" key="5">
    <source>
        <dbReference type="ARBA" id="ARBA00022519"/>
    </source>
</evidence>
<protein>
    <recommendedName>
        <fullName evidence="12 13">4-hydroxybenzoate octaprenyltransferase</fullName>
        <ecNumber evidence="12 13">2.5.1.39</ecNumber>
    </recommendedName>
    <alternativeName>
        <fullName evidence="12">4-HB polyprenyltransferase</fullName>
    </alternativeName>
</protein>
<keyword evidence="5 12" id="KW-0997">Cell inner membrane</keyword>
<accession>A0A2A4X4N1</accession>
<dbReference type="NCBIfam" id="TIGR01474">
    <property type="entry name" value="ubiA_proteo"/>
    <property type="match status" value="1"/>
</dbReference>
<gene>
    <name evidence="12 14" type="primary">ubiA</name>
    <name evidence="14" type="ORF">COB20_08180</name>
</gene>
<comment type="caution">
    <text evidence="14">The sequence shown here is derived from an EMBL/GenBank/DDBJ whole genome shotgun (WGS) entry which is preliminary data.</text>
</comment>
<sequence length="304" mass="33829">MERLRKIRARIVAQFRSRFPELHAKLPAFAELTRANKPIGIYLLLWPTISALWIAEEGFPRFSLLFIFVAGTALMRSAGCCVNDFADHKIDGKVARTERRPLAAGSLTRKDAFLCFAVLSLISFGLVLMTNERTVILSFAAVALVAVYPFMKRFTNLPQLVLGIAFSWGILMAFSAATGDVPQSAYLLFVANCLWTVAYDTQYAMVDREFDIEIGVKSTAILFGDADKVIIGSLQVMFILAMILAGRQFELGTFYYLSLVVASGLLAYQQYLIKDRLPGPCFESFLNNNWVGAVIFIGVLLSFI</sequence>
<proteinExistence type="inferred from homology"/>
<evidence type="ECO:0000256" key="3">
    <source>
        <dbReference type="ARBA" id="ARBA00005985"/>
    </source>
</evidence>
<comment type="cofactor">
    <cofactor evidence="1 12">
        <name>Mg(2+)</name>
        <dbReference type="ChEBI" id="CHEBI:18420"/>
    </cofactor>
</comment>
<dbReference type="InterPro" id="IPR030470">
    <property type="entry name" value="UbiA_prenylTrfase_CS"/>
</dbReference>
<dbReference type="InterPro" id="IPR039653">
    <property type="entry name" value="Prenyltransferase"/>
</dbReference>
<evidence type="ECO:0000256" key="6">
    <source>
        <dbReference type="ARBA" id="ARBA00022679"/>
    </source>
</evidence>
<dbReference type="PROSITE" id="PS00943">
    <property type="entry name" value="UBIA"/>
    <property type="match status" value="1"/>
</dbReference>
<dbReference type="FunFam" id="1.20.120.1780:FF:000001">
    <property type="entry name" value="4-hydroxybenzoate octaprenyltransferase"/>
    <property type="match status" value="1"/>
</dbReference>
<dbReference type="PANTHER" id="PTHR11048">
    <property type="entry name" value="PRENYLTRANSFERASES"/>
    <property type="match status" value="1"/>
</dbReference>
<evidence type="ECO:0000256" key="10">
    <source>
        <dbReference type="ARBA" id="ARBA00022989"/>
    </source>
</evidence>
<dbReference type="Gene3D" id="1.10.357.140">
    <property type="entry name" value="UbiA prenyltransferase"/>
    <property type="match status" value="1"/>
</dbReference>
<comment type="function">
    <text evidence="12">Catalyzes the prenylation of para-hydroxybenzoate (PHB) with an all-trans polyprenyl group. Mediates the second step in the final reaction sequence of ubiquinone-8 (UQ-8) biosynthesis, which is the condensation of the polyisoprenoid side chain with PHB, generating the first membrane-bound Q intermediate 3-octaprenyl-4-hydroxybenzoate.</text>
</comment>
<dbReference type="InterPro" id="IPR006370">
    <property type="entry name" value="HB_polyprenyltransferase-like"/>
</dbReference>
<evidence type="ECO:0000256" key="2">
    <source>
        <dbReference type="ARBA" id="ARBA00004141"/>
    </source>
</evidence>
<comment type="similarity">
    <text evidence="3 12">Belongs to the UbiA prenyltransferase family.</text>
</comment>
<dbReference type="AlphaFoldDB" id="A0A2A4X4N1"/>
<dbReference type="HAMAP" id="MF_01635">
    <property type="entry name" value="UbiA"/>
    <property type="match status" value="1"/>
</dbReference>
<evidence type="ECO:0000313" key="15">
    <source>
        <dbReference type="Proteomes" id="UP000218767"/>
    </source>
</evidence>
<evidence type="ECO:0000256" key="1">
    <source>
        <dbReference type="ARBA" id="ARBA00001946"/>
    </source>
</evidence>
<comment type="subcellular location">
    <subcellularLocation>
        <location evidence="12">Cell inner membrane</location>
        <topology evidence="12">Multi-pass membrane protein</topology>
    </subcellularLocation>
    <subcellularLocation>
        <location evidence="2">Membrane</location>
        <topology evidence="2">Multi-pass membrane protein</topology>
    </subcellularLocation>
</comment>
<dbReference type="Gene3D" id="1.20.120.1780">
    <property type="entry name" value="UbiA prenyltransferase"/>
    <property type="match status" value="1"/>
</dbReference>
<keyword evidence="11 12" id="KW-0472">Membrane</keyword>
<organism evidence="14 15">
    <name type="scientific">SAR86 cluster bacterium</name>
    <dbReference type="NCBI Taxonomy" id="2030880"/>
    <lineage>
        <taxon>Bacteria</taxon>
        <taxon>Pseudomonadati</taxon>
        <taxon>Pseudomonadota</taxon>
        <taxon>Gammaproteobacteria</taxon>
        <taxon>SAR86 cluster</taxon>
    </lineage>
</organism>
<dbReference type="GO" id="GO:0005886">
    <property type="term" value="C:plasma membrane"/>
    <property type="evidence" value="ECO:0007669"/>
    <property type="project" value="UniProtKB-SubCell"/>
</dbReference>
<comment type="catalytic activity">
    <reaction evidence="12">
        <text>all-trans-octaprenyl diphosphate + 4-hydroxybenzoate = 4-hydroxy-3-(all-trans-octaprenyl)benzoate + diphosphate</text>
        <dbReference type="Rhea" id="RHEA:27782"/>
        <dbReference type="ChEBI" id="CHEBI:1617"/>
        <dbReference type="ChEBI" id="CHEBI:17879"/>
        <dbReference type="ChEBI" id="CHEBI:33019"/>
        <dbReference type="ChEBI" id="CHEBI:57711"/>
        <dbReference type="EC" id="2.5.1.39"/>
    </reaction>
</comment>
<dbReference type="Pfam" id="PF01040">
    <property type="entry name" value="UbiA"/>
    <property type="match status" value="1"/>
</dbReference>
<feature type="transmembrane region" description="Helical" evidence="12">
    <location>
        <begin position="107"/>
        <end position="128"/>
    </location>
</feature>
<dbReference type="CDD" id="cd13959">
    <property type="entry name" value="PT_UbiA_COQ2"/>
    <property type="match status" value="1"/>
</dbReference>
<dbReference type="InterPro" id="IPR044878">
    <property type="entry name" value="UbiA_sf"/>
</dbReference>
<dbReference type="FunFam" id="1.10.357.140:FF:000002">
    <property type="entry name" value="4-hydroxybenzoate octaprenyltransferase"/>
    <property type="match status" value="1"/>
</dbReference>
<dbReference type="GO" id="GO:0008412">
    <property type="term" value="F:4-hydroxybenzoate polyprenyltransferase activity"/>
    <property type="evidence" value="ECO:0007669"/>
    <property type="project" value="UniProtKB-UniRule"/>
</dbReference>
<keyword evidence="7 12" id="KW-0831">Ubiquinone biosynthesis</keyword>